<dbReference type="SUPFAM" id="SSF111369">
    <property type="entry name" value="HlyD-like secretion proteins"/>
    <property type="match status" value="1"/>
</dbReference>
<accession>A0A2W4VWF6</accession>
<dbReference type="PANTHER" id="PTHR32347">
    <property type="entry name" value="EFFLUX SYSTEM COMPONENT YKNX-RELATED"/>
    <property type="match status" value="1"/>
</dbReference>
<evidence type="ECO:0000259" key="5">
    <source>
        <dbReference type="Pfam" id="PF25917"/>
    </source>
</evidence>
<dbReference type="PANTHER" id="PTHR32347:SF27">
    <property type="entry name" value="RND EFFLUX PUMP MEMBRANE FUSION PROTEIN BARREL-SANDWICH DOMAIN-CONTAINING PROTEIN"/>
    <property type="match status" value="1"/>
</dbReference>
<dbReference type="InterPro" id="IPR050465">
    <property type="entry name" value="UPF0194_transport"/>
</dbReference>
<evidence type="ECO:0000313" key="7">
    <source>
        <dbReference type="Proteomes" id="UP000249467"/>
    </source>
</evidence>
<protein>
    <submittedName>
        <fullName evidence="6">HlyD family secretion protein</fullName>
    </submittedName>
</protein>
<dbReference type="NCBIfam" id="TIGR02971">
    <property type="entry name" value="heterocyst_DevB"/>
    <property type="match status" value="1"/>
</dbReference>
<evidence type="ECO:0000256" key="3">
    <source>
        <dbReference type="SAM" id="Coils"/>
    </source>
</evidence>
<evidence type="ECO:0000256" key="4">
    <source>
        <dbReference type="SAM" id="Phobius"/>
    </source>
</evidence>
<proteinExistence type="predicted"/>
<dbReference type="EMBL" id="QBML01000033">
    <property type="protein sequence ID" value="PZO37184.1"/>
    <property type="molecule type" value="Genomic_DNA"/>
</dbReference>
<evidence type="ECO:0000313" key="6">
    <source>
        <dbReference type="EMBL" id="PZO37184.1"/>
    </source>
</evidence>
<keyword evidence="4" id="KW-1133">Transmembrane helix</keyword>
<feature type="coiled-coil region" evidence="3">
    <location>
        <begin position="160"/>
        <end position="218"/>
    </location>
</feature>
<dbReference type="Gene3D" id="1.10.287.470">
    <property type="entry name" value="Helix hairpin bin"/>
    <property type="match status" value="1"/>
</dbReference>
<dbReference type="PRINTS" id="PR01490">
    <property type="entry name" value="RTXTOXIND"/>
</dbReference>
<gene>
    <name evidence="6" type="ORF">DCF19_19470</name>
</gene>
<organism evidence="6 7">
    <name type="scientific">Pseudanabaena frigida</name>
    <dbReference type="NCBI Taxonomy" id="945775"/>
    <lineage>
        <taxon>Bacteria</taxon>
        <taxon>Bacillati</taxon>
        <taxon>Cyanobacteriota</taxon>
        <taxon>Cyanophyceae</taxon>
        <taxon>Pseudanabaenales</taxon>
        <taxon>Pseudanabaenaceae</taxon>
        <taxon>Pseudanabaena</taxon>
    </lineage>
</organism>
<sequence length="393" mass="42694">MTSQSFFNSRHLWLGGIFLATLATGISIYSVLSSSKPNTTNNTPAISSVPLPVTALGRLEPEGEVMRLAAPVALEGDRLKELRVQVGDRVKAGQIIAVLDASDRFADEVVQAKAQVEIAQAEFARVRAGAKQSEIQAQEATIVRLQADLRGGDAAQSATISRWQSEVRTAETELARFQQLYAQGAISASVLDTKRLTAETTRAQLQEALSNRDRLANTLQAQVLEATSTRDRIAEVRPVDIATKAREVDSAIAALKRAETNLAQAYIRAPMDGQILKIRTRLGEKVSNNGIVELGATDRMVAVLEVYQTEIDRVKVGQSATITGQAFQGEVKGIVSQVGLQVERQRQATNQAGENLDRRVIEVKVRLSPEDSRRVAAFTNLQVQGKIQLSSTN</sequence>
<keyword evidence="4" id="KW-0812">Transmembrane</keyword>
<dbReference type="Gene3D" id="2.40.50.100">
    <property type="match status" value="1"/>
</dbReference>
<dbReference type="InterPro" id="IPR014315">
    <property type="entry name" value="ABC_heterocyst_DevB"/>
</dbReference>
<dbReference type="GO" id="GO:0030313">
    <property type="term" value="C:cell envelope"/>
    <property type="evidence" value="ECO:0007669"/>
    <property type="project" value="UniProtKB-SubCell"/>
</dbReference>
<feature type="domain" description="Multidrug resistance protein MdtA-like barrel-sandwich hybrid" evidence="5">
    <location>
        <begin position="78"/>
        <end position="289"/>
    </location>
</feature>
<dbReference type="Proteomes" id="UP000249467">
    <property type="component" value="Unassembled WGS sequence"/>
</dbReference>
<feature type="transmembrane region" description="Helical" evidence="4">
    <location>
        <begin position="12"/>
        <end position="32"/>
    </location>
</feature>
<name>A0A2W4VWF6_9CYAN</name>
<evidence type="ECO:0000256" key="2">
    <source>
        <dbReference type="ARBA" id="ARBA00023054"/>
    </source>
</evidence>
<reference evidence="6 7" key="2">
    <citation type="submission" date="2018-06" db="EMBL/GenBank/DDBJ databases">
        <title>Metagenomic assembly of (sub)arctic Cyanobacteria and their associated microbiome from non-axenic cultures.</title>
        <authorList>
            <person name="Baurain D."/>
        </authorList>
    </citation>
    <scope>NUCLEOTIDE SEQUENCE [LARGE SCALE GENOMIC DNA]</scope>
    <source>
        <strain evidence="6">ULC066bin1</strain>
    </source>
</reference>
<dbReference type="InterPro" id="IPR058625">
    <property type="entry name" value="MdtA-like_BSH"/>
</dbReference>
<evidence type="ECO:0000256" key="1">
    <source>
        <dbReference type="ARBA" id="ARBA00004196"/>
    </source>
</evidence>
<dbReference type="Pfam" id="PF25917">
    <property type="entry name" value="BSH_RND"/>
    <property type="match status" value="1"/>
</dbReference>
<reference evidence="6 7" key="1">
    <citation type="submission" date="2018-04" db="EMBL/GenBank/DDBJ databases">
        <authorList>
            <person name="Go L.Y."/>
            <person name="Mitchell J.A."/>
        </authorList>
    </citation>
    <scope>NUCLEOTIDE SEQUENCE [LARGE SCALE GENOMIC DNA]</scope>
    <source>
        <strain evidence="6">ULC066bin1</strain>
    </source>
</reference>
<keyword evidence="2 3" id="KW-0175">Coiled coil</keyword>
<dbReference type="AlphaFoldDB" id="A0A2W4VWF6"/>
<keyword evidence="4" id="KW-0472">Membrane</keyword>
<comment type="subcellular location">
    <subcellularLocation>
        <location evidence="1">Cell envelope</location>
    </subcellularLocation>
</comment>
<dbReference type="Gene3D" id="2.40.30.170">
    <property type="match status" value="1"/>
</dbReference>
<comment type="caution">
    <text evidence="6">The sequence shown here is derived from an EMBL/GenBank/DDBJ whole genome shotgun (WGS) entry which is preliminary data.</text>
</comment>